<proteinExistence type="predicted"/>
<dbReference type="Pfam" id="PF03352">
    <property type="entry name" value="Adenine_glyco"/>
    <property type="match status" value="1"/>
</dbReference>
<dbReference type="EMBL" id="OZ021737">
    <property type="protein sequence ID" value="CAK9317221.1"/>
    <property type="molecule type" value="Genomic_DNA"/>
</dbReference>
<evidence type="ECO:0000313" key="3">
    <source>
        <dbReference type="Proteomes" id="UP001642487"/>
    </source>
</evidence>
<feature type="region of interest" description="Disordered" evidence="1">
    <location>
        <begin position="1"/>
        <end position="37"/>
    </location>
</feature>
<dbReference type="Gene3D" id="1.10.340.30">
    <property type="entry name" value="Hypothetical protein, domain 2"/>
    <property type="match status" value="1"/>
</dbReference>
<gene>
    <name evidence="2" type="ORF">CITCOLO1_LOCUS9120</name>
</gene>
<feature type="compositionally biased region" description="Basic and acidic residues" evidence="1">
    <location>
        <begin position="26"/>
        <end position="37"/>
    </location>
</feature>
<accession>A0ABP0Y9Y8</accession>
<dbReference type="InterPro" id="IPR005019">
    <property type="entry name" value="Adenine_glyco"/>
</dbReference>
<reference evidence="2 3" key="1">
    <citation type="submission" date="2024-03" db="EMBL/GenBank/DDBJ databases">
        <authorList>
            <person name="Gkanogiannis A."/>
            <person name="Becerra Lopez-Lavalle L."/>
        </authorList>
    </citation>
    <scope>NUCLEOTIDE SEQUENCE [LARGE SCALE GENOMIC DNA]</scope>
</reference>
<sequence>MSVATKPQSHAKPVLESRAILGPGGNRDRAPEKPKCKQETLKKVEKQNKALPVISESVIRDNASVGSSCSSDSLSSNYSAKLSNPKVKLYAVKPVKAVAAGGDSNATITSPRLSLPGKRCDWITLHSDPLYIAFHDEEWGVPVHDDKKLFELLVLSQALAELTWPLILSKRDIFRKVLNDFDPSSIARFTENEFTTLKVNGIQLLSEPKLRAIVENANQVLKIQQEFGSFSNYCWSFVNKKPIQNRFRYARQVPVKTPKAEFMSKDLIKRGFRCVGPTVVYSFMQVAGIVNDHLVNCFRYQECDARIKDDMKLRVEDQRSELLTRALEKPCLTRS</sequence>
<evidence type="ECO:0008006" key="4">
    <source>
        <dbReference type="Google" id="ProtNLM"/>
    </source>
</evidence>
<name>A0ABP0Y9Y8_9ROSI</name>
<dbReference type="Proteomes" id="UP001642487">
    <property type="component" value="Chromosome 3"/>
</dbReference>
<evidence type="ECO:0000313" key="2">
    <source>
        <dbReference type="EMBL" id="CAK9317221.1"/>
    </source>
</evidence>
<dbReference type="InterPro" id="IPR011257">
    <property type="entry name" value="DNA_glycosylase"/>
</dbReference>
<protein>
    <recommendedName>
        <fullName evidence="4">DNA-3-methyladenine glycosylase I</fullName>
    </recommendedName>
</protein>
<evidence type="ECO:0000256" key="1">
    <source>
        <dbReference type="SAM" id="MobiDB-lite"/>
    </source>
</evidence>
<dbReference type="SUPFAM" id="SSF48150">
    <property type="entry name" value="DNA-glycosylase"/>
    <property type="match status" value="1"/>
</dbReference>
<organism evidence="2 3">
    <name type="scientific">Citrullus colocynthis</name>
    <name type="common">colocynth</name>
    <dbReference type="NCBI Taxonomy" id="252529"/>
    <lineage>
        <taxon>Eukaryota</taxon>
        <taxon>Viridiplantae</taxon>
        <taxon>Streptophyta</taxon>
        <taxon>Embryophyta</taxon>
        <taxon>Tracheophyta</taxon>
        <taxon>Spermatophyta</taxon>
        <taxon>Magnoliopsida</taxon>
        <taxon>eudicotyledons</taxon>
        <taxon>Gunneridae</taxon>
        <taxon>Pentapetalae</taxon>
        <taxon>rosids</taxon>
        <taxon>fabids</taxon>
        <taxon>Cucurbitales</taxon>
        <taxon>Cucurbitaceae</taxon>
        <taxon>Benincaseae</taxon>
        <taxon>Citrullus</taxon>
    </lineage>
</organism>
<dbReference type="PANTHER" id="PTHR31116">
    <property type="entry name" value="OS04G0501200 PROTEIN"/>
    <property type="match status" value="1"/>
</dbReference>
<dbReference type="PANTHER" id="PTHR31116:SF25">
    <property type="entry name" value="DNA GLYCOSYLASE SUPERFAMILY PROTEIN"/>
    <property type="match status" value="1"/>
</dbReference>
<keyword evidence="3" id="KW-1185">Reference proteome</keyword>